<dbReference type="Pfam" id="PF11719">
    <property type="entry name" value="Drc1-Sld2"/>
    <property type="match status" value="2"/>
</dbReference>
<reference evidence="10" key="1">
    <citation type="submission" date="2015-09" db="EMBL/GenBank/DDBJ databases">
        <authorList>
            <consortium name="Pathogen Informatics"/>
        </authorList>
    </citation>
    <scope>NUCLEOTIDE SEQUENCE [LARGE SCALE GENOMIC DNA]</scope>
    <source>
        <strain evidence="10">Lake Konstanz</strain>
    </source>
</reference>
<feature type="compositionally biased region" description="Basic residues" evidence="8">
    <location>
        <begin position="830"/>
        <end position="841"/>
    </location>
</feature>
<keyword evidence="5" id="KW-0235">DNA replication</keyword>
<feature type="compositionally biased region" description="Basic and acidic residues" evidence="8">
    <location>
        <begin position="1461"/>
        <end position="1470"/>
    </location>
</feature>
<dbReference type="Gene3D" id="1.10.10.1460">
    <property type="match status" value="6"/>
</dbReference>
<name>A0A0S4JNB3_BODSA</name>
<feature type="compositionally biased region" description="Basic and acidic residues" evidence="8">
    <location>
        <begin position="1536"/>
        <end position="1551"/>
    </location>
</feature>
<feature type="compositionally biased region" description="Polar residues" evidence="8">
    <location>
        <begin position="211"/>
        <end position="228"/>
    </location>
</feature>
<feature type="compositionally biased region" description="Polar residues" evidence="8">
    <location>
        <begin position="1016"/>
        <end position="1029"/>
    </location>
</feature>
<dbReference type="InterPro" id="IPR021110">
    <property type="entry name" value="DNA_rep_checkpnt_protein"/>
</dbReference>
<feature type="compositionally biased region" description="Low complexity" evidence="8">
    <location>
        <begin position="784"/>
        <end position="799"/>
    </location>
</feature>
<feature type="compositionally biased region" description="Low complexity" evidence="8">
    <location>
        <begin position="1381"/>
        <end position="1392"/>
    </location>
</feature>
<evidence type="ECO:0000256" key="2">
    <source>
        <dbReference type="ARBA" id="ARBA00007276"/>
    </source>
</evidence>
<dbReference type="GO" id="GO:0006270">
    <property type="term" value="P:DNA replication initiation"/>
    <property type="evidence" value="ECO:0007669"/>
    <property type="project" value="InterPro"/>
</dbReference>
<dbReference type="EMBL" id="CYKH01001873">
    <property type="protein sequence ID" value="CUG90887.1"/>
    <property type="molecule type" value="Genomic_DNA"/>
</dbReference>
<dbReference type="InterPro" id="IPR040203">
    <property type="entry name" value="Sld2"/>
</dbReference>
<comment type="subcellular location">
    <subcellularLocation>
        <location evidence="1">Nucleus</location>
    </subcellularLocation>
</comment>
<dbReference type="Proteomes" id="UP000051952">
    <property type="component" value="Unassembled WGS sequence"/>
</dbReference>
<sequence>MANGGTSHQFSTQVLSGSSSQLVGGRRRSSGRGGGGAGRRRLSSAVQVTIAANAIAAAGAAAGGSSSTNGPEMKRHRVEGTTIMNSMSVLSAGSPLSIDTPRSGDKSALNEDGSPSTVTTAAAPLPHREPGEMLSFTATDTAALASGLATNDDFFFSIAANAIAAAGAAAGSSSSHGPETKRHRVEGTMNSMSVLSAGSPLSIDTPHSGDKSATNNEDGSPSTVTMTAATPLPHREPGEMLSFTATDTTAALASGLATNDDEESAAAARFTKPTETTIIAASSMSASPLPLPQYMNKAPMPLGGFEEQLPDAAEASSSTVVRTQYVCPRGHQAAERVYFFDAALQLDERGAALTGMAIHGLYDPVAEANRYEVEEGEIYEMAGIRRPQPSNLDEDADPLATYELQSNVLEALRMAIDAPMSDFAGNTQETAYDGALNAFIAEALNEAHELFDEERDKDAAYQKTYSVANMAHTKSSRAGMGRKLMSKMKSRVQSSVKLRAMTLDDGDGDHVGAAAADPAAEDDDYAGWSRDDLVRERKKLHKILNEYKNRHIESTGRAPEAFEMAQDPEIRDTFAQYHELKKRTKQTMEAVVEAAMLQGGGMTENDMSEASPERHYEQHNNTVEEEQHHQEDDGRKGFNPFARVLETMNEDAARKQRLLAPLAGSEQQVEVEMSPEERELDILSKEVKIWKRGFKEREGRNPTRRDIKSDPEFAEKYFRVKELEALLGKSGDGAADGDDEEATSTTKKKKKKSRKHRNETDEDDGGVTSHGEELASPPRDEHATTTTTTSERRGFFFFFQRKGGAESNAPGHKSGDGAADGDDEEATSTTKKKKKKSRKHRNETDEDDGGVTSHGEELAASPPRDEHTTTTTTTTTSERRGFPLTHLDENQLDAGMVPPVGYQLRHDDDEELDHTTTRGGGQFDLSTEEGFDAASAHLSGEEHINRRDVEADEDIELRMILSNAMAMGLPATMPSAVATSPAAAAHINAPPPEEEEESLAKSIADYRAFGGDEVPESNNRDSIPINSTPAPAPVQQGWSFPMDDAVTANERNNNHNAEDNEEEEKEPEMTAEEMKERRKALAKELNQWKAHFKMVNNKAPTAKDIKQHPPIQKIFDEYQALSKDIDAKDAQKKARTVVAFTTVSPSPGRQQQGSRANSPAVDEDGAPLTPLSAAKHRRKHLAREIADWRSQYKVQEGHPPTLKDIAASEHIAEVYEEYTKLNDFVSQREGGGGANGPEDVNETVALALRRKNLARSLNEWKAKFHDTYGRNPGVRDIKTDKHAALMFEEYNLIPKNVEDDAAQQLERVEHAEANDEATQLKETKIRKKELNKILNEWKSQFAESMGRKPKVADILADPVVSAVYSEFQELQAALADAQSATTTQQAPQQQAADGFAPWAADPNAPSQWGEDQNQQQHQQQEEVDDANRPPTPLAKRKKRVTKQLNQWKSDYAAANNGRNPTKADIKKDPEAFALFQQYQQLKDELAAEGGGKDGGDEEADNGANTTTEQSPQRLPAAAAEEEGGGNPEEAAAAETPAHEDPDTTNPDHHVAAAESPQPTHPDVPPTTTGRGDESEPPVADPAVEVESEVDRLKSTKKALNKRLNAWKQSFTENTGRAPKAADIQQDNEMLALYEELKGIKLQLKKLDAGGGGGDD</sequence>
<protein>
    <recommendedName>
        <fullName evidence="3">DNA replication regulator SLD2</fullName>
    </recommendedName>
    <alternativeName>
        <fullName evidence="4">DNA replication regulator sld2</fullName>
    </alternativeName>
</protein>
<dbReference type="GO" id="GO:0031261">
    <property type="term" value="C:DNA replication preinitiation complex"/>
    <property type="evidence" value="ECO:0007669"/>
    <property type="project" value="TreeGrafter"/>
</dbReference>
<feature type="region of interest" description="Disordered" evidence="8">
    <location>
        <begin position="1141"/>
        <end position="1168"/>
    </location>
</feature>
<feature type="compositionally biased region" description="Polar residues" evidence="8">
    <location>
        <begin position="1"/>
        <end position="12"/>
    </location>
</feature>
<feature type="region of interest" description="Disordered" evidence="8">
    <location>
        <begin position="727"/>
        <end position="903"/>
    </location>
</feature>
<feature type="compositionally biased region" description="Basic and acidic residues" evidence="8">
    <location>
        <begin position="877"/>
        <end position="889"/>
    </location>
</feature>
<feature type="region of interest" description="Disordered" evidence="8">
    <location>
        <begin position="195"/>
        <end position="237"/>
    </location>
</feature>
<organism evidence="9 10">
    <name type="scientific">Bodo saltans</name>
    <name type="common">Flagellated protozoan</name>
    <dbReference type="NCBI Taxonomy" id="75058"/>
    <lineage>
        <taxon>Eukaryota</taxon>
        <taxon>Discoba</taxon>
        <taxon>Euglenozoa</taxon>
        <taxon>Kinetoplastea</taxon>
        <taxon>Metakinetoplastina</taxon>
        <taxon>Eubodonida</taxon>
        <taxon>Bodonidae</taxon>
        <taxon>Bodo</taxon>
    </lineage>
</organism>
<accession>A0A0S4JNB3</accession>
<comment type="similarity">
    <text evidence="2">Belongs to the SLD2 family.</text>
</comment>
<dbReference type="PANTHER" id="PTHR28124">
    <property type="entry name" value="DNA REPLICATION REGULATOR SLD2"/>
    <property type="match status" value="1"/>
</dbReference>
<feature type="compositionally biased region" description="Basic residues" evidence="8">
    <location>
        <begin position="746"/>
        <end position="757"/>
    </location>
</feature>
<gene>
    <name evidence="9" type="ORF">BSAL_29120</name>
</gene>
<feature type="region of interest" description="Disordered" evidence="8">
    <location>
        <begin position="602"/>
        <end position="635"/>
    </location>
</feature>
<evidence type="ECO:0000256" key="8">
    <source>
        <dbReference type="SAM" id="MobiDB-lite"/>
    </source>
</evidence>
<feature type="compositionally biased region" description="Low complexity" evidence="8">
    <location>
        <begin position="1407"/>
        <end position="1418"/>
    </location>
</feature>
<proteinExistence type="inferred from homology"/>
<feature type="region of interest" description="Disordered" evidence="8">
    <location>
        <begin position="92"/>
        <end position="127"/>
    </location>
</feature>
<evidence type="ECO:0000256" key="6">
    <source>
        <dbReference type="ARBA" id="ARBA00023242"/>
    </source>
</evidence>
<dbReference type="VEuPathDB" id="TriTrypDB:BSAL_29120"/>
<dbReference type="OrthoDB" id="282088at2759"/>
<dbReference type="GO" id="GO:0003697">
    <property type="term" value="F:single-stranded DNA binding"/>
    <property type="evidence" value="ECO:0007669"/>
    <property type="project" value="TreeGrafter"/>
</dbReference>
<feature type="compositionally biased region" description="Polar residues" evidence="8">
    <location>
        <begin position="1141"/>
        <end position="1157"/>
    </location>
</feature>
<evidence type="ECO:0000313" key="10">
    <source>
        <dbReference type="Proteomes" id="UP000051952"/>
    </source>
</evidence>
<keyword evidence="7" id="KW-0131">Cell cycle</keyword>
<keyword evidence="10" id="KW-1185">Reference proteome</keyword>
<feature type="region of interest" description="Disordered" evidence="8">
    <location>
        <begin position="1"/>
        <end position="42"/>
    </location>
</feature>
<feature type="compositionally biased region" description="Low complexity" evidence="8">
    <location>
        <begin position="13"/>
        <end position="24"/>
    </location>
</feature>
<feature type="region of interest" description="Disordered" evidence="8">
    <location>
        <begin position="1010"/>
        <end position="1080"/>
    </location>
</feature>
<evidence type="ECO:0000313" key="9">
    <source>
        <dbReference type="EMBL" id="CUG90887.1"/>
    </source>
</evidence>
<evidence type="ECO:0000256" key="1">
    <source>
        <dbReference type="ARBA" id="ARBA00004123"/>
    </source>
</evidence>
<keyword evidence="6" id="KW-0539">Nucleus</keyword>
<feature type="compositionally biased region" description="Basic and acidic residues" evidence="8">
    <location>
        <begin position="770"/>
        <end position="783"/>
    </location>
</feature>
<feature type="region of interest" description="Disordered" evidence="8">
    <location>
        <begin position="1381"/>
        <end position="1594"/>
    </location>
</feature>
<feature type="compositionally biased region" description="Acidic residues" evidence="8">
    <location>
        <begin position="1059"/>
        <end position="1071"/>
    </location>
</feature>
<dbReference type="GO" id="GO:0000727">
    <property type="term" value="P:double-strand break repair via break-induced replication"/>
    <property type="evidence" value="ECO:0007669"/>
    <property type="project" value="TreeGrafter"/>
</dbReference>
<evidence type="ECO:0000256" key="7">
    <source>
        <dbReference type="ARBA" id="ARBA00023306"/>
    </source>
</evidence>
<evidence type="ECO:0000256" key="4">
    <source>
        <dbReference type="ARBA" id="ARBA00019134"/>
    </source>
</evidence>
<dbReference type="GO" id="GO:0003688">
    <property type="term" value="F:DNA replication origin binding"/>
    <property type="evidence" value="ECO:0007669"/>
    <property type="project" value="TreeGrafter"/>
</dbReference>
<feature type="compositionally biased region" description="Basic and acidic residues" evidence="8">
    <location>
        <begin position="625"/>
        <end position="635"/>
    </location>
</feature>
<dbReference type="GO" id="GO:1902977">
    <property type="term" value="P:mitotic DNA replication preinitiation complex assembly"/>
    <property type="evidence" value="ECO:0007669"/>
    <property type="project" value="TreeGrafter"/>
</dbReference>
<dbReference type="PANTHER" id="PTHR28124:SF1">
    <property type="entry name" value="DNA REPLICATION REGULATOR SLD2"/>
    <property type="match status" value="1"/>
</dbReference>
<evidence type="ECO:0000256" key="5">
    <source>
        <dbReference type="ARBA" id="ARBA00022705"/>
    </source>
</evidence>
<evidence type="ECO:0000256" key="3">
    <source>
        <dbReference type="ARBA" id="ARBA00018363"/>
    </source>
</evidence>
<feature type="compositionally biased region" description="Basic and acidic residues" evidence="8">
    <location>
        <begin position="1481"/>
        <end position="1494"/>
    </location>
</feature>